<dbReference type="EMBL" id="FWXS01000003">
    <property type="protein sequence ID" value="SMC51377.1"/>
    <property type="molecule type" value="Genomic_DNA"/>
</dbReference>
<name>A0A1W1ZSI8_9FLAO</name>
<dbReference type="InterPro" id="IPR020568">
    <property type="entry name" value="Ribosomal_Su5_D2-typ_SF"/>
</dbReference>
<reference evidence="1 2" key="1">
    <citation type="submission" date="2017-04" db="EMBL/GenBank/DDBJ databases">
        <authorList>
            <person name="Afonso C.L."/>
            <person name="Miller P.J."/>
            <person name="Scott M.A."/>
            <person name="Spackman E."/>
            <person name="Goraichik I."/>
            <person name="Dimitrov K.M."/>
            <person name="Suarez D.L."/>
            <person name="Swayne D.E."/>
        </authorList>
    </citation>
    <scope>NUCLEOTIDE SEQUENCE [LARGE SCALE GENOMIC DNA]</scope>
    <source>
        <strain evidence="1 2">CGMCC 1.12708</strain>
    </source>
</reference>
<protein>
    <submittedName>
        <fullName evidence="1">Mevalonate kinase</fullName>
    </submittedName>
</protein>
<evidence type="ECO:0000313" key="1">
    <source>
        <dbReference type="EMBL" id="SMC51377.1"/>
    </source>
</evidence>
<evidence type="ECO:0000313" key="2">
    <source>
        <dbReference type="Proteomes" id="UP000192393"/>
    </source>
</evidence>
<dbReference type="OrthoDB" id="5288719at2"/>
<organism evidence="1 2">
    <name type="scientific">Moheibacter sediminis</name>
    <dbReference type="NCBI Taxonomy" id="1434700"/>
    <lineage>
        <taxon>Bacteria</taxon>
        <taxon>Pseudomonadati</taxon>
        <taxon>Bacteroidota</taxon>
        <taxon>Flavobacteriia</taxon>
        <taxon>Flavobacteriales</taxon>
        <taxon>Weeksellaceae</taxon>
        <taxon>Moheibacter</taxon>
    </lineage>
</organism>
<sequence length="307" mass="35414">MNSFRANGKLYIAGEYTVLDGGLSFAIPTKLGQILEVDYLEESENPTLIWEAFLEDGSLWFSAEFELKTLGILNASEEKLTQKLKELFRAIEKLNPNFFKKQTQNIHCKTQLEFKKEWGLGSSSTLIYLLAKFSGVDEFELSDLTFKTSGYDVACASQNSSIYYQILDNQRRIEPVEFNPDFLDKLHFVYLNQKQDTQIGVSKQYKSKPKNQQLVDAISILTQKIVESDSLCEFESYIDQHENLLSQHMEVPKAKDLYFSDYSGSVKSLGAWGGDFVMVTERENYKEYFQSRGYNTIFSYKEIMIQK</sequence>
<dbReference type="GO" id="GO:0016301">
    <property type="term" value="F:kinase activity"/>
    <property type="evidence" value="ECO:0007669"/>
    <property type="project" value="UniProtKB-KW"/>
</dbReference>
<keyword evidence="2" id="KW-1185">Reference proteome</keyword>
<dbReference type="AlphaFoldDB" id="A0A1W1ZSI8"/>
<dbReference type="SUPFAM" id="SSF54211">
    <property type="entry name" value="Ribosomal protein S5 domain 2-like"/>
    <property type="match status" value="1"/>
</dbReference>
<dbReference type="STRING" id="1434700.SAMN06296427_103203"/>
<dbReference type="RefSeq" id="WP_084016788.1">
    <property type="nucleotide sequence ID" value="NZ_FWXS01000003.1"/>
</dbReference>
<gene>
    <name evidence="1" type="ORF">SAMN06296427_103203</name>
</gene>
<dbReference type="InterPro" id="IPR047765">
    <property type="entry name" value="GHMP_GYDIA-like"/>
</dbReference>
<dbReference type="InterPro" id="IPR014721">
    <property type="entry name" value="Ribsml_uS5_D2-typ_fold_subgr"/>
</dbReference>
<dbReference type="Proteomes" id="UP000192393">
    <property type="component" value="Unassembled WGS sequence"/>
</dbReference>
<keyword evidence="1" id="KW-0808">Transferase</keyword>
<keyword evidence="1" id="KW-0418">Kinase</keyword>
<accession>A0A1W1ZSI8</accession>
<dbReference type="NCBIfam" id="NF040656">
    <property type="entry name" value="GHMP_GYDIA"/>
    <property type="match status" value="1"/>
</dbReference>
<dbReference type="Gene3D" id="3.30.230.10">
    <property type="match status" value="1"/>
</dbReference>
<proteinExistence type="predicted"/>